<name>A0ACB0L1X2_TRIPR</name>
<proteinExistence type="predicted"/>
<dbReference type="Proteomes" id="UP001177021">
    <property type="component" value="Unassembled WGS sequence"/>
</dbReference>
<evidence type="ECO:0000313" key="2">
    <source>
        <dbReference type="Proteomes" id="UP001177021"/>
    </source>
</evidence>
<reference evidence="1" key="1">
    <citation type="submission" date="2023-10" db="EMBL/GenBank/DDBJ databases">
        <authorList>
            <person name="Rodriguez Cubillos JULIANA M."/>
            <person name="De Vega J."/>
        </authorList>
    </citation>
    <scope>NUCLEOTIDE SEQUENCE</scope>
</reference>
<comment type="caution">
    <text evidence="1">The sequence shown here is derived from an EMBL/GenBank/DDBJ whole genome shotgun (WGS) entry which is preliminary data.</text>
</comment>
<keyword evidence="2" id="KW-1185">Reference proteome</keyword>
<organism evidence="1 2">
    <name type="scientific">Trifolium pratense</name>
    <name type="common">Red clover</name>
    <dbReference type="NCBI Taxonomy" id="57577"/>
    <lineage>
        <taxon>Eukaryota</taxon>
        <taxon>Viridiplantae</taxon>
        <taxon>Streptophyta</taxon>
        <taxon>Embryophyta</taxon>
        <taxon>Tracheophyta</taxon>
        <taxon>Spermatophyta</taxon>
        <taxon>Magnoliopsida</taxon>
        <taxon>eudicotyledons</taxon>
        <taxon>Gunneridae</taxon>
        <taxon>Pentapetalae</taxon>
        <taxon>rosids</taxon>
        <taxon>fabids</taxon>
        <taxon>Fabales</taxon>
        <taxon>Fabaceae</taxon>
        <taxon>Papilionoideae</taxon>
        <taxon>50 kb inversion clade</taxon>
        <taxon>NPAAA clade</taxon>
        <taxon>Hologalegina</taxon>
        <taxon>IRL clade</taxon>
        <taxon>Trifolieae</taxon>
        <taxon>Trifolium</taxon>
    </lineage>
</organism>
<accession>A0ACB0L1X2</accession>
<evidence type="ECO:0000313" key="1">
    <source>
        <dbReference type="EMBL" id="CAJ2662159.1"/>
    </source>
</evidence>
<dbReference type="EMBL" id="CASHSV030000409">
    <property type="protein sequence ID" value="CAJ2662159.1"/>
    <property type="molecule type" value="Genomic_DNA"/>
</dbReference>
<gene>
    <name evidence="1" type="ORF">MILVUS5_LOCUS27777</name>
</gene>
<sequence>MALRPIDNALPTITQERPKKQPKIVVSTQKQQPRTSSNDENQVPLEPTIDYISSDNLKPMSDPEAQIQSLVEDLDSKNWVKVCESLNDVRRFALYNSSLLLPILDKILLVVVKSMKNPRSALCKTSIMAASDIFNAFGDKLFDPFTFEAFDGLLLQLLLKASQDKKFVCEEAEKALGSMVGSMTPLPLLHKLRVSVSHTNLRIRAKAAVSLSKCVSKMGIEEMEEFGMEKLIEVAADLVNDRLPEAREAARSIATSVYEAIIKDVEEVEEKMEVWHSFCHSKLTPINALSILKIVKP</sequence>
<protein>
    <submittedName>
        <fullName evidence="1">Uncharacterized protein</fullName>
    </submittedName>
</protein>